<evidence type="ECO:0000313" key="10">
    <source>
        <dbReference type="EMBL" id="NJC27264.1"/>
    </source>
</evidence>
<gene>
    <name evidence="10" type="ORF">GGR27_002777</name>
</gene>
<dbReference type="Proteomes" id="UP000770785">
    <property type="component" value="Unassembled WGS sequence"/>
</dbReference>
<evidence type="ECO:0000256" key="3">
    <source>
        <dbReference type="ARBA" id="ARBA00022448"/>
    </source>
</evidence>
<keyword evidence="11" id="KW-1185">Reference proteome</keyword>
<dbReference type="InterPro" id="IPR003423">
    <property type="entry name" value="OMP_efflux"/>
</dbReference>
<evidence type="ECO:0000256" key="5">
    <source>
        <dbReference type="ARBA" id="ARBA00022692"/>
    </source>
</evidence>
<organism evidence="10 11">
    <name type="scientific">Neolewinella antarctica</name>
    <dbReference type="NCBI Taxonomy" id="442734"/>
    <lineage>
        <taxon>Bacteria</taxon>
        <taxon>Pseudomonadati</taxon>
        <taxon>Bacteroidota</taxon>
        <taxon>Saprospiria</taxon>
        <taxon>Saprospirales</taxon>
        <taxon>Lewinellaceae</taxon>
        <taxon>Neolewinella</taxon>
    </lineage>
</organism>
<keyword evidence="8" id="KW-0175">Coiled coil</keyword>
<dbReference type="EMBL" id="JAATJH010000004">
    <property type="protein sequence ID" value="NJC27264.1"/>
    <property type="molecule type" value="Genomic_DNA"/>
</dbReference>
<keyword evidence="4" id="KW-1134">Transmembrane beta strand</keyword>
<proteinExistence type="inferred from homology"/>
<evidence type="ECO:0000256" key="1">
    <source>
        <dbReference type="ARBA" id="ARBA00004442"/>
    </source>
</evidence>
<keyword evidence="3" id="KW-0813">Transport</keyword>
<evidence type="ECO:0000256" key="4">
    <source>
        <dbReference type="ARBA" id="ARBA00022452"/>
    </source>
</evidence>
<dbReference type="PANTHER" id="PTHR30026:SF20">
    <property type="entry name" value="OUTER MEMBRANE PROTEIN TOLC"/>
    <property type="match status" value="1"/>
</dbReference>
<dbReference type="Pfam" id="PF02321">
    <property type="entry name" value="OEP"/>
    <property type="match status" value="2"/>
</dbReference>
<accession>A0ABX0XD84</accession>
<feature type="signal peptide" evidence="9">
    <location>
        <begin position="1"/>
        <end position="19"/>
    </location>
</feature>
<dbReference type="PANTHER" id="PTHR30026">
    <property type="entry name" value="OUTER MEMBRANE PROTEIN TOLC"/>
    <property type="match status" value="1"/>
</dbReference>
<dbReference type="RefSeq" id="WP_168038187.1">
    <property type="nucleotide sequence ID" value="NZ_JAATJH010000004.1"/>
</dbReference>
<dbReference type="Gene3D" id="1.20.1600.10">
    <property type="entry name" value="Outer membrane efflux proteins (OEP)"/>
    <property type="match status" value="1"/>
</dbReference>
<keyword evidence="9" id="KW-0732">Signal</keyword>
<keyword evidence="6" id="KW-0472">Membrane</keyword>
<dbReference type="SUPFAM" id="SSF56954">
    <property type="entry name" value="Outer membrane efflux proteins (OEP)"/>
    <property type="match status" value="1"/>
</dbReference>
<evidence type="ECO:0000256" key="2">
    <source>
        <dbReference type="ARBA" id="ARBA00007613"/>
    </source>
</evidence>
<feature type="coiled-coil region" evidence="8">
    <location>
        <begin position="148"/>
        <end position="175"/>
    </location>
</feature>
<keyword evidence="7" id="KW-0998">Cell outer membrane</keyword>
<evidence type="ECO:0000256" key="6">
    <source>
        <dbReference type="ARBA" id="ARBA00023136"/>
    </source>
</evidence>
<sequence length="483" mass="53433">MRFSTFLAFALLSCTGLSAQDASGPWTLERAVDYAFDNNLQVRRLDNTTEIVELQRRQAKNARLPTLDGSTNVGLQLGRTIDPTTNTFLQQTIGFQNYRLQGNVLLYNGGRIKNGLVQAELDLAAAKTDALVTRNNIGLQVANSYLTIVLVQEQLSNARAQLDLVENQLSNTEKLINAGAVASAQRFDLVAQVAANQRTIVELENQVVLGKLSLQILLELDPDDDFDIATPELNPTEEQLFQEYDLQEVMTSARNTQPTIRAAELRQKSAEMELDLAKGGMRPTVSLFGNLNTNYSSVSKDFQNPDDSNLEVVQGPDLPVVINGEPGTIAQFSQSGLIFPNLSYVDQLDRNFGQSVGAVLNVPIYNRGTNKLNVQLAEVQRLNAGLDIEQARNQLRNDVQLALADLRAARQSYRASEVSFEASEAAFENTDRLFRAGATNSLDVVTATNRLDQARTELTRSKFQLIFNRQVIEFYLGRGLTLD</sequence>
<feature type="chain" id="PRO_5045578673" evidence="9">
    <location>
        <begin position="20"/>
        <end position="483"/>
    </location>
</feature>
<comment type="similarity">
    <text evidence="2">Belongs to the outer membrane factor (OMF) (TC 1.B.17) family.</text>
</comment>
<evidence type="ECO:0000256" key="7">
    <source>
        <dbReference type="ARBA" id="ARBA00023237"/>
    </source>
</evidence>
<keyword evidence="5" id="KW-0812">Transmembrane</keyword>
<comment type="caution">
    <text evidence="10">The sequence shown here is derived from an EMBL/GenBank/DDBJ whole genome shotgun (WGS) entry which is preliminary data.</text>
</comment>
<reference evidence="10 11" key="1">
    <citation type="submission" date="2020-03" db="EMBL/GenBank/DDBJ databases">
        <title>Genomic Encyclopedia of Type Strains, Phase IV (KMG-IV): sequencing the most valuable type-strain genomes for metagenomic binning, comparative biology and taxonomic classification.</title>
        <authorList>
            <person name="Goeker M."/>
        </authorList>
    </citation>
    <scope>NUCLEOTIDE SEQUENCE [LARGE SCALE GENOMIC DNA]</scope>
    <source>
        <strain evidence="10 11">DSM 105096</strain>
    </source>
</reference>
<protein>
    <submittedName>
        <fullName evidence="10">Outer membrane protein</fullName>
    </submittedName>
</protein>
<name>A0ABX0XD84_9BACT</name>
<evidence type="ECO:0000256" key="8">
    <source>
        <dbReference type="SAM" id="Coils"/>
    </source>
</evidence>
<dbReference type="InterPro" id="IPR051906">
    <property type="entry name" value="TolC-like"/>
</dbReference>
<evidence type="ECO:0000313" key="11">
    <source>
        <dbReference type="Proteomes" id="UP000770785"/>
    </source>
</evidence>
<evidence type="ECO:0000256" key="9">
    <source>
        <dbReference type="SAM" id="SignalP"/>
    </source>
</evidence>
<comment type="subcellular location">
    <subcellularLocation>
        <location evidence="1">Cell outer membrane</location>
    </subcellularLocation>
</comment>